<keyword evidence="4 10" id="KW-0863">Zinc-finger</keyword>
<feature type="domain" description="C2H2-type" evidence="12">
    <location>
        <begin position="136"/>
        <end position="163"/>
    </location>
</feature>
<evidence type="ECO:0000256" key="5">
    <source>
        <dbReference type="ARBA" id="ARBA00022833"/>
    </source>
</evidence>
<organism evidence="13 14">
    <name type="scientific">Folsomia candida</name>
    <name type="common">Springtail</name>
    <dbReference type="NCBI Taxonomy" id="158441"/>
    <lineage>
        <taxon>Eukaryota</taxon>
        <taxon>Metazoa</taxon>
        <taxon>Ecdysozoa</taxon>
        <taxon>Arthropoda</taxon>
        <taxon>Hexapoda</taxon>
        <taxon>Collembola</taxon>
        <taxon>Entomobryomorpha</taxon>
        <taxon>Isotomoidea</taxon>
        <taxon>Isotomidae</taxon>
        <taxon>Proisotominae</taxon>
        <taxon>Folsomia</taxon>
    </lineage>
</organism>
<evidence type="ECO:0000256" key="10">
    <source>
        <dbReference type="PROSITE-ProRule" id="PRU00042"/>
    </source>
</evidence>
<dbReference type="AlphaFoldDB" id="A0A226EU94"/>
<feature type="compositionally biased region" description="Low complexity" evidence="11">
    <location>
        <begin position="513"/>
        <end position="522"/>
    </location>
</feature>
<keyword evidence="14" id="KW-1185">Reference proteome</keyword>
<evidence type="ECO:0000256" key="7">
    <source>
        <dbReference type="ARBA" id="ARBA00023125"/>
    </source>
</evidence>
<feature type="region of interest" description="Disordered" evidence="11">
    <location>
        <begin position="706"/>
        <end position="741"/>
    </location>
</feature>
<dbReference type="PROSITE" id="PS50157">
    <property type="entry name" value="ZINC_FINGER_C2H2_2"/>
    <property type="match status" value="7"/>
</dbReference>
<accession>A0A226EU94</accession>
<dbReference type="FunFam" id="3.30.160.60:FF:000325">
    <property type="entry name" value="ZFP90 zinc finger protein"/>
    <property type="match status" value="1"/>
</dbReference>
<feature type="compositionally biased region" description="Low complexity" evidence="11">
    <location>
        <begin position="706"/>
        <end position="717"/>
    </location>
</feature>
<feature type="domain" description="C2H2-type" evidence="12">
    <location>
        <begin position="250"/>
        <end position="279"/>
    </location>
</feature>
<dbReference type="GO" id="GO:0006355">
    <property type="term" value="P:regulation of DNA-templated transcription"/>
    <property type="evidence" value="ECO:0007669"/>
    <property type="project" value="UniProtKB-ARBA"/>
</dbReference>
<keyword evidence="6" id="KW-0805">Transcription regulation</keyword>
<evidence type="ECO:0000256" key="11">
    <source>
        <dbReference type="SAM" id="MobiDB-lite"/>
    </source>
</evidence>
<dbReference type="OrthoDB" id="6077919at2759"/>
<feature type="compositionally biased region" description="Polar residues" evidence="11">
    <location>
        <begin position="920"/>
        <end position="934"/>
    </location>
</feature>
<comment type="caution">
    <text evidence="13">The sequence shown here is derived from an EMBL/GenBank/DDBJ whole genome shotgun (WGS) entry which is preliminary data.</text>
</comment>
<feature type="compositionally biased region" description="Low complexity" evidence="11">
    <location>
        <begin position="360"/>
        <end position="372"/>
    </location>
</feature>
<dbReference type="Gene3D" id="3.30.160.60">
    <property type="entry name" value="Classic Zinc Finger"/>
    <property type="match status" value="6"/>
</dbReference>
<feature type="region of interest" description="Disordered" evidence="11">
    <location>
        <begin position="349"/>
        <end position="452"/>
    </location>
</feature>
<feature type="domain" description="C2H2-type" evidence="12">
    <location>
        <begin position="222"/>
        <end position="249"/>
    </location>
</feature>
<evidence type="ECO:0000256" key="1">
    <source>
        <dbReference type="ARBA" id="ARBA00004123"/>
    </source>
</evidence>
<feature type="domain" description="C2H2-type" evidence="12">
    <location>
        <begin position="308"/>
        <end position="338"/>
    </location>
</feature>
<feature type="compositionally biased region" description="Basic residues" evidence="11">
    <location>
        <begin position="117"/>
        <end position="126"/>
    </location>
</feature>
<feature type="compositionally biased region" description="Polar residues" evidence="11">
    <location>
        <begin position="637"/>
        <end position="651"/>
    </location>
</feature>
<keyword evidence="3" id="KW-0677">Repeat</keyword>
<dbReference type="PANTHER" id="PTHR16515">
    <property type="entry name" value="PR DOMAIN ZINC FINGER PROTEIN"/>
    <property type="match status" value="1"/>
</dbReference>
<evidence type="ECO:0000313" key="13">
    <source>
        <dbReference type="EMBL" id="OXA60788.1"/>
    </source>
</evidence>
<dbReference type="EMBL" id="LNIX01000002">
    <property type="protein sequence ID" value="OXA60788.1"/>
    <property type="molecule type" value="Genomic_DNA"/>
</dbReference>
<proteinExistence type="predicted"/>
<dbReference type="FunFam" id="3.30.160.60:FF:002343">
    <property type="entry name" value="Zinc finger protein 33A"/>
    <property type="match status" value="1"/>
</dbReference>
<feature type="domain" description="C2H2-type" evidence="12">
    <location>
        <begin position="280"/>
        <end position="307"/>
    </location>
</feature>
<feature type="compositionally biased region" description="Basic and acidic residues" evidence="11">
    <location>
        <begin position="945"/>
        <end position="971"/>
    </location>
</feature>
<dbReference type="InterPro" id="IPR036236">
    <property type="entry name" value="Znf_C2H2_sf"/>
</dbReference>
<keyword evidence="8" id="KW-0804">Transcription</keyword>
<evidence type="ECO:0000256" key="3">
    <source>
        <dbReference type="ARBA" id="ARBA00022737"/>
    </source>
</evidence>
<sequence>MTSLTHLEEGLINGDDLINLGAPANGENGPAPTPSTSVSYGSSSTCSQGQPPPPPTPLVRVMVTTTTPTQPSTLTSTGQMGPPLIPKPKPKRWVSRNKYLLGSLSLSDDDDEERGRTKGKGNKGKTNKGQQENTCYVCDLCDGKFSSSSSLQKHQRVHTGERPFECTICSKRFVTKFALERHAIGHDPNSSKAIVCSICDKRFSTKEWLVIHVRSHTGDTPFNCDACEKKFTSQSSLNRHALTHKSEKGYLCQECGKLYQSSQAMRVHLESHGHGPERNYPCPKCRMRFRRALDLQRHSMTHRDVQMLPCPLPSCEHQFRRKDNLLRHLQLTHNQTREEAHETFNMLNTSSSKTSECNDSDSAPGSVSASSDNEIPSAPASLNGIDESPRTTGGRSNRRKNNQNTTKTRVKRSQRKNTTVQNPKSRKRKNPQVQSSSPPPAAVSEDPDSSLQSIPIEENMPEITTLLDPKCTQIPVQPTTMTPHTALIEDTTYPPTKSVTTSVIMMAKSTSLNNNTSSQQQNHPYHHRKKYKRANEDTTTNTELDDDINYDNHPKSPSSNTLSLQVPYPTRNISPGQEYINYLNNLNNPIAYRVRDRSSSFQNRQSLGISSSRNYGQNNSNRMEPSYPKKYSEHEVSYNSKENQNDNNFSDVMSTNQQINIHQTGNPDTFTFQGNNYDISASAAPGYFQPPQIQYQLADSEIDPGYLDLSLSSPPDSMYDRRNNSSFPPSSSMRSSSYSNGSNLVPTSSYYTMETNGLNYDQQQQFISEDLTPLCYVQSLSQQENSKESMTRNVSSNYDGGYYETQSSSSLTYSVMQPLLESSGDMYQNQEISLTQHPPHLVDYIEENCERPFNVTVIKRASASHQHEQPNTQNVFQESHYQRHFQDIQDFTQVGSSSSRQHIISESSIGLGVGPISITLSSSEDETGPSSTGNKILYQHPYHHGGKDMIVNRDPRKNFLHRESRNKYQQD</sequence>
<feature type="compositionally biased region" description="Low complexity" evidence="11">
    <location>
        <begin position="724"/>
        <end position="741"/>
    </location>
</feature>
<keyword evidence="5" id="KW-0862">Zinc</keyword>
<feature type="region of interest" description="Disordered" evidence="11">
    <location>
        <begin position="105"/>
        <end position="129"/>
    </location>
</feature>
<comment type="subcellular location">
    <subcellularLocation>
        <location evidence="1">Nucleus</location>
    </subcellularLocation>
</comment>
<evidence type="ECO:0000256" key="4">
    <source>
        <dbReference type="ARBA" id="ARBA00022771"/>
    </source>
</evidence>
<feature type="compositionally biased region" description="Polar residues" evidence="11">
    <location>
        <begin position="555"/>
        <end position="564"/>
    </location>
</feature>
<feature type="region of interest" description="Disordered" evidence="11">
    <location>
        <begin position="920"/>
        <end position="971"/>
    </location>
</feature>
<feature type="compositionally biased region" description="Low complexity" evidence="11">
    <location>
        <begin position="34"/>
        <end position="49"/>
    </location>
</feature>
<dbReference type="GO" id="GO:0008270">
    <property type="term" value="F:zinc ion binding"/>
    <property type="evidence" value="ECO:0007669"/>
    <property type="project" value="UniProtKB-KW"/>
</dbReference>
<feature type="compositionally biased region" description="Polar residues" evidence="11">
    <location>
        <begin position="599"/>
        <end position="623"/>
    </location>
</feature>
<dbReference type="SUPFAM" id="SSF57667">
    <property type="entry name" value="beta-beta-alpha zinc fingers"/>
    <property type="match status" value="4"/>
</dbReference>
<dbReference type="FunFam" id="3.30.160.60:FF:000100">
    <property type="entry name" value="Zinc finger 45-like"/>
    <property type="match status" value="1"/>
</dbReference>
<evidence type="ECO:0000256" key="2">
    <source>
        <dbReference type="ARBA" id="ARBA00022723"/>
    </source>
</evidence>
<dbReference type="GO" id="GO:0005634">
    <property type="term" value="C:nucleus"/>
    <property type="evidence" value="ECO:0007669"/>
    <property type="project" value="UniProtKB-SubCell"/>
</dbReference>
<keyword evidence="2" id="KW-0479">Metal-binding</keyword>
<dbReference type="Pfam" id="PF00096">
    <property type="entry name" value="zf-C2H2"/>
    <property type="match status" value="5"/>
</dbReference>
<keyword evidence="9" id="KW-0539">Nucleus</keyword>
<feature type="region of interest" description="Disordered" evidence="11">
    <location>
        <begin position="18"/>
        <end position="92"/>
    </location>
</feature>
<dbReference type="Pfam" id="PF13912">
    <property type="entry name" value="zf-C2H2_6"/>
    <property type="match status" value="1"/>
</dbReference>
<keyword evidence="7" id="KW-0238">DNA-binding</keyword>
<dbReference type="PROSITE" id="PS00028">
    <property type="entry name" value="ZINC_FINGER_C2H2_1"/>
    <property type="match status" value="6"/>
</dbReference>
<gene>
    <name evidence="13" type="ORF">Fcan01_04123</name>
</gene>
<feature type="domain" description="C2H2-type" evidence="12">
    <location>
        <begin position="164"/>
        <end position="191"/>
    </location>
</feature>
<evidence type="ECO:0000259" key="12">
    <source>
        <dbReference type="PROSITE" id="PS50157"/>
    </source>
</evidence>
<dbReference type="GO" id="GO:0003677">
    <property type="term" value="F:DNA binding"/>
    <property type="evidence" value="ECO:0007669"/>
    <property type="project" value="UniProtKB-KW"/>
</dbReference>
<evidence type="ECO:0000313" key="14">
    <source>
        <dbReference type="Proteomes" id="UP000198287"/>
    </source>
</evidence>
<protein>
    <submittedName>
        <fullName evidence="13">Endothelial zinc finger protein induced by tumor necrosis factor alpha</fullName>
    </submittedName>
</protein>
<name>A0A226EU94_FOLCA</name>
<dbReference type="SMART" id="SM00355">
    <property type="entry name" value="ZnF_C2H2"/>
    <property type="match status" value="7"/>
</dbReference>
<feature type="compositionally biased region" description="Low complexity" evidence="11">
    <location>
        <begin position="58"/>
        <end position="78"/>
    </location>
</feature>
<reference evidence="13 14" key="1">
    <citation type="submission" date="2015-12" db="EMBL/GenBank/DDBJ databases">
        <title>The genome of Folsomia candida.</title>
        <authorList>
            <person name="Faddeeva A."/>
            <person name="Derks M.F."/>
            <person name="Anvar Y."/>
            <person name="Smit S."/>
            <person name="Van Straalen N."/>
            <person name="Roelofs D."/>
        </authorList>
    </citation>
    <scope>NUCLEOTIDE SEQUENCE [LARGE SCALE GENOMIC DNA]</scope>
    <source>
        <strain evidence="13 14">VU population</strain>
        <tissue evidence="13">Whole body</tissue>
    </source>
</reference>
<dbReference type="InterPro" id="IPR013087">
    <property type="entry name" value="Znf_C2H2_type"/>
</dbReference>
<dbReference type="PANTHER" id="PTHR16515:SF49">
    <property type="entry name" value="GASTRULA ZINC FINGER PROTEIN XLCGF49.1-LIKE-RELATED"/>
    <property type="match status" value="1"/>
</dbReference>
<feature type="region of interest" description="Disordered" evidence="11">
    <location>
        <begin position="597"/>
        <end position="651"/>
    </location>
</feature>
<feature type="domain" description="C2H2-type" evidence="12">
    <location>
        <begin position="194"/>
        <end position="221"/>
    </location>
</feature>
<dbReference type="OMA" id="HEKVEQW"/>
<evidence type="ECO:0000256" key="8">
    <source>
        <dbReference type="ARBA" id="ARBA00023163"/>
    </source>
</evidence>
<evidence type="ECO:0000256" key="6">
    <source>
        <dbReference type="ARBA" id="ARBA00023015"/>
    </source>
</evidence>
<evidence type="ECO:0000256" key="9">
    <source>
        <dbReference type="ARBA" id="ARBA00023242"/>
    </source>
</evidence>
<dbReference type="InterPro" id="IPR050331">
    <property type="entry name" value="Zinc_finger"/>
</dbReference>
<feature type="region of interest" description="Disordered" evidence="11">
    <location>
        <begin position="513"/>
        <end position="570"/>
    </location>
</feature>
<dbReference type="Proteomes" id="UP000198287">
    <property type="component" value="Unassembled WGS sequence"/>
</dbReference>